<name>A0ABQ7XLD2_BRANA</name>
<gene>
    <name evidence="2" type="ORF">HID58_084993</name>
</gene>
<dbReference type="EMBL" id="JAGKQM010000019">
    <property type="protein sequence ID" value="KAH0856732.1"/>
    <property type="molecule type" value="Genomic_DNA"/>
</dbReference>
<evidence type="ECO:0000313" key="2">
    <source>
        <dbReference type="EMBL" id="KAH0856732.1"/>
    </source>
</evidence>
<protein>
    <recommendedName>
        <fullName evidence="1">DUF7870 domain-containing protein</fullName>
    </recommendedName>
</protein>
<organism evidence="2 3">
    <name type="scientific">Brassica napus</name>
    <name type="common">Rape</name>
    <dbReference type="NCBI Taxonomy" id="3708"/>
    <lineage>
        <taxon>Eukaryota</taxon>
        <taxon>Viridiplantae</taxon>
        <taxon>Streptophyta</taxon>
        <taxon>Embryophyta</taxon>
        <taxon>Tracheophyta</taxon>
        <taxon>Spermatophyta</taxon>
        <taxon>Magnoliopsida</taxon>
        <taxon>eudicotyledons</taxon>
        <taxon>Gunneridae</taxon>
        <taxon>Pentapetalae</taxon>
        <taxon>rosids</taxon>
        <taxon>malvids</taxon>
        <taxon>Brassicales</taxon>
        <taxon>Brassicaceae</taxon>
        <taxon>Brassiceae</taxon>
        <taxon>Brassica</taxon>
    </lineage>
</organism>
<dbReference type="Proteomes" id="UP000824890">
    <property type="component" value="Unassembled WGS sequence"/>
</dbReference>
<reference evidence="2 3" key="1">
    <citation type="submission" date="2021-05" db="EMBL/GenBank/DDBJ databases">
        <title>Genome Assembly of Synthetic Allotetraploid Brassica napus Reveals Homoeologous Exchanges between Subgenomes.</title>
        <authorList>
            <person name="Davis J.T."/>
        </authorList>
    </citation>
    <scope>NUCLEOTIDE SEQUENCE [LARGE SCALE GENOMIC DNA]</scope>
    <source>
        <strain evidence="3">cv. Da-Ae</strain>
        <tissue evidence="2">Seedling</tissue>
    </source>
</reference>
<comment type="caution">
    <text evidence="2">The sequence shown here is derived from an EMBL/GenBank/DDBJ whole genome shotgun (WGS) entry which is preliminary data.</text>
</comment>
<dbReference type="InterPro" id="IPR057192">
    <property type="entry name" value="DUF7870"/>
</dbReference>
<keyword evidence="3" id="KW-1185">Reference proteome</keyword>
<feature type="domain" description="DUF7870" evidence="1">
    <location>
        <begin position="118"/>
        <end position="152"/>
    </location>
</feature>
<accession>A0ABQ7XLD2</accession>
<dbReference type="Pfam" id="PF25276">
    <property type="entry name" value="DUF7870"/>
    <property type="match status" value="1"/>
</dbReference>
<evidence type="ECO:0000259" key="1">
    <source>
        <dbReference type="Pfam" id="PF25276"/>
    </source>
</evidence>
<proteinExistence type="predicted"/>
<sequence length="153" mass="16551">MDIKFTHGFPLNPAAIAAESSQHHLNLLASASSVATTTAVTASNINTASVDLSSVYTAAAAPINSFISPATSVFTSPRGLRSSSQLERAQERECIIPKRKVFIDVGTGKGSIVMMSLEPENMGMKEWLKENVKEEEYVVMKTEVAVLDEMMRS</sequence>
<evidence type="ECO:0000313" key="3">
    <source>
        <dbReference type="Proteomes" id="UP000824890"/>
    </source>
</evidence>